<proteinExistence type="predicted"/>
<sequence>MAFTDEDGLERIFRLFPLRTGIMIPEWIVTGPKADLLGAGGLLGAGYWGRSWEWNENISWLGFN</sequence>
<name>A0ACA9PR57_9GLOM</name>
<evidence type="ECO:0000313" key="1">
    <source>
        <dbReference type="EMBL" id="CAG8719794.1"/>
    </source>
</evidence>
<accession>A0ACA9PR57</accession>
<protein>
    <submittedName>
        <fullName evidence="1">5679_t:CDS:1</fullName>
    </submittedName>
</protein>
<gene>
    <name evidence="1" type="ORF">ACOLOM_LOCUS11082</name>
</gene>
<keyword evidence="2" id="KW-1185">Reference proteome</keyword>
<organism evidence="1 2">
    <name type="scientific">Acaulospora colombiana</name>
    <dbReference type="NCBI Taxonomy" id="27376"/>
    <lineage>
        <taxon>Eukaryota</taxon>
        <taxon>Fungi</taxon>
        <taxon>Fungi incertae sedis</taxon>
        <taxon>Mucoromycota</taxon>
        <taxon>Glomeromycotina</taxon>
        <taxon>Glomeromycetes</taxon>
        <taxon>Diversisporales</taxon>
        <taxon>Acaulosporaceae</taxon>
        <taxon>Acaulospora</taxon>
    </lineage>
</organism>
<dbReference type="Proteomes" id="UP000789525">
    <property type="component" value="Unassembled WGS sequence"/>
</dbReference>
<evidence type="ECO:0000313" key="2">
    <source>
        <dbReference type="Proteomes" id="UP000789525"/>
    </source>
</evidence>
<reference evidence="1" key="1">
    <citation type="submission" date="2021-06" db="EMBL/GenBank/DDBJ databases">
        <authorList>
            <person name="Kallberg Y."/>
            <person name="Tangrot J."/>
            <person name="Rosling A."/>
        </authorList>
    </citation>
    <scope>NUCLEOTIDE SEQUENCE</scope>
    <source>
        <strain evidence="1">CL356</strain>
    </source>
</reference>
<dbReference type="EMBL" id="CAJVPT010038300">
    <property type="protein sequence ID" value="CAG8719794.1"/>
    <property type="molecule type" value="Genomic_DNA"/>
</dbReference>
<comment type="caution">
    <text evidence="1">The sequence shown here is derived from an EMBL/GenBank/DDBJ whole genome shotgun (WGS) entry which is preliminary data.</text>
</comment>